<sequence length="173" mass="18607">MAKFVRRAVGTVAAGVLVSLSLPASPASATIGTEWQRLTNFNSSKCLEVGGWSTANGAGVGQWGCHLGNNQLWFFGNSSKQVFNANSGKCLEVADWSRANGAPVRQWDCHGGANQQWEWGGTTVDGVDVIVLWNVNSGKCLEIADWSRADGAGARQWDCHYGNNQLWYAADVT</sequence>
<evidence type="ECO:0000313" key="3">
    <source>
        <dbReference type="EMBL" id="MFF5920947.1"/>
    </source>
</evidence>
<dbReference type="SUPFAM" id="SSF50370">
    <property type="entry name" value="Ricin B-like lectins"/>
    <property type="match status" value="1"/>
</dbReference>
<dbReference type="SMART" id="SM00458">
    <property type="entry name" value="RICIN"/>
    <property type="match status" value="1"/>
</dbReference>
<dbReference type="Proteomes" id="UP001602370">
    <property type="component" value="Unassembled WGS sequence"/>
</dbReference>
<gene>
    <name evidence="3" type="ORF">ACFY8C_21785</name>
</gene>
<evidence type="ECO:0000256" key="1">
    <source>
        <dbReference type="SAM" id="SignalP"/>
    </source>
</evidence>
<keyword evidence="4" id="KW-1185">Reference proteome</keyword>
<protein>
    <submittedName>
        <fullName evidence="3">RICIN domain-containing protein</fullName>
    </submittedName>
</protein>
<dbReference type="EMBL" id="JBIBDZ010000006">
    <property type="protein sequence ID" value="MFF5920947.1"/>
    <property type="molecule type" value="Genomic_DNA"/>
</dbReference>
<proteinExistence type="predicted"/>
<organism evidence="3 4">
    <name type="scientific">Streptomyces flavochromogenes</name>
    <dbReference type="NCBI Taxonomy" id="68199"/>
    <lineage>
        <taxon>Bacteria</taxon>
        <taxon>Bacillati</taxon>
        <taxon>Actinomycetota</taxon>
        <taxon>Actinomycetes</taxon>
        <taxon>Kitasatosporales</taxon>
        <taxon>Streptomycetaceae</taxon>
        <taxon>Streptomyces</taxon>
    </lineage>
</organism>
<reference evidence="3 4" key="1">
    <citation type="submission" date="2024-10" db="EMBL/GenBank/DDBJ databases">
        <title>The Natural Products Discovery Center: Release of the First 8490 Sequenced Strains for Exploring Actinobacteria Biosynthetic Diversity.</title>
        <authorList>
            <person name="Kalkreuter E."/>
            <person name="Kautsar S.A."/>
            <person name="Yang D."/>
            <person name="Bader C.D."/>
            <person name="Teijaro C.N."/>
            <person name="Fluegel L."/>
            <person name="Davis C.M."/>
            <person name="Simpson J.R."/>
            <person name="Lauterbach L."/>
            <person name="Steele A.D."/>
            <person name="Gui C."/>
            <person name="Meng S."/>
            <person name="Li G."/>
            <person name="Viehrig K."/>
            <person name="Ye F."/>
            <person name="Su P."/>
            <person name="Kiefer A.F."/>
            <person name="Nichols A."/>
            <person name="Cepeda A.J."/>
            <person name="Yan W."/>
            <person name="Fan B."/>
            <person name="Jiang Y."/>
            <person name="Adhikari A."/>
            <person name="Zheng C.-J."/>
            <person name="Schuster L."/>
            <person name="Cowan T.M."/>
            <person name="Smanski M.J."/>
            <person name="Chevrette M.G."/>
            <person name="De Carvalho L.P.S."/>
            <person name="Shen B."/>
        </authorList>
    </citation>
    <scope>NUCLEOTIDE SEQUENCE [LARGE SCALE GENOMIC DNA]</scope>
    <source>
        <strain evidence="3 4">NPDC012605</strain>
    </source>
</reference>
<keyword evidence="1" id="KW-0732">Signal</keyword>
<dbReference type="RefSeq" id="WP_051819593.1">
    <property type="nucleotide sequence ID" value="NZ_JBIBDZ010000006.1"/>
</dbReference>
<dbReference type="Pfam" id="PF00652">
    <property type="entry name" value="Ricin_B_lectin"/>
    <property type="match status" value="1"/>
</dbReference>
<evidence type="ECO:0000259" key="2">
    <source>
        <dbReference type="SMART" id="SM00458"/>
    </source>
</evidence>
<feature type="domain" description="Ricin B lectin" evidence="2">
    <location>
        <begin position="35"/>
        <end position="170"/>
    </location>
</feature>
<dbReference type="Gene3D" id="2.80.10.50">
    <property type="match status" value="3"/>
</dbReference>
<feature type="chain" id="PRO_5047070590" evidence="1">
    <location>
        <begin position="30"/>
        <end position="173"/>
    </location>
</feature>
<dbReference type="PROSITE" id="PS50231">
    <property type="entry name" value="RICIN_B_LECTIN"/>
    <property type="match status" value="1"/>
</dbReference>
<dbReference type="CDD" id="cd00161">
    <property type="entry name" value="beta-trefoil_Ricin-like"/>
    <property type="match status" value="1"/>
</dbReference>
<dbReference type="InterPro" id="IPR000772">
    <property type="entry name" value="Ricin_B_lectin"/>
</dbReference>
<name>A0ABW6XTY7_9ACTN</name>
<feature type="signal peptide" evidence="1">
    <location>
        <begin position="1"/>
        <end position="29"/>
    </location>
</feature>
<accession>A0ABW6XTY7</accession>
<comment type="caution">
    <text evidence="3">The sequence shown here is derived from an EMBL/GenBank/DDBJ whole genome shotgun (WGS) entry which is preliminary data.</text>
</comment>
<dbReference type="InterPro" id="IPR035992">
    <property type="entry name" value="Ricin_B-like_lectins"/>
</dbReference>
<evidence type="ECO:0000313" key="4">
    <source>
        <dbReference type="Proteomes" id="UP001602370"/>
    </source>
</evidence>